<dbReference type="GO" id="GO:0005524">
    <property type="term" value="F:ATP binding"/>
    <property type="evidence" value="ECO:0007669"/>
    <property type="project" value="UniProtKB-KW"/>
</dbReference>
<dbReference type="Proteomes" id="UP000075502">
    <property type="component" value="Unassembled WGS sequence"/>
</dbReference>
<dbReference type="SMART" id="SM00382">
    <property type="entry name" value="AAA"/>
    <property type="match status" value="1"/>
</dbReference>
<evidence type="ECO:0000313" key="7">
    <source>
        <dbReference type="EMBL" id="KYG04149.1"/>
    </source>
</evidence>
<dbReference type="AlphaFoldDB" id="A0A150THJ5"/>
<keyword evidence="3" id="KW-0067">ATP-binding</keyword>
<dbReference type="PROSITE" id="PS00211">
    <property type="entry name" value="ABC_TRANSPORTER_1"/>
    <property type="match status" value="1"/>
</dbReference>
<dbReference type="Pfam" id="PF00005">
    <property type="entry name" value="ABC_tran"/>
    <property type="match status" value="1"/>
</dbReference>
<dbReference type="SUPFAM" id="SSF52540">
    <property type="entry name" value="P-loop containing nucleoside triphosphate hydrolases"/>
    <property type="match status" value="1"/>
</dbReference>
<dbReference type="InterPro" id="IPR027417">
    <property type="entry name" value="P-loop_NTPase"/>
</dbReference>
<keyword evidence="1" id="KW-0813">Transport</keyword>
<keyword evidence="4" id="KW-1278">Translocase</keyword>
<dbReference type="InterPro" id="IPR003593">
    <property type="entry name" value="AAA+_ATPase"/>
</dbReference>
<dbReference type="GO" id="GO:0016887">
    <property type="term" value="F:ATP hydrolysis activity"/>
    <property type="evidence" value="ECO:0007669"/>
    <property type="project" value="InterPro"/>
</dbReference>
<dbReference type="InterPro" id="IPR003439">
    <property type="entry name" value="ABC_transporter-like_ATP-bd"/>
</dbReference>
<gene>
    <name evidence="7" type="ORF">BE21_48260</name>
</gene>
<evidence type="ECO:0000259" key="6">
    <source>
        <dbReference type="PROSITE" id="PS50893"/>
    </source>
</evidence>
<comment type="caution">
    <text evidence="7">The sequence shown here is derived from an EMBL/GenBank/DDBJ whole genome shotgun (WGS) entry which is preliminary data.</text>
</comment>
<comment type="function">
    <text evidence="5">Part of the ABC transporter complex HmuTUV involved in hemin import. Responsible for energy coupling to the transport system.</text>
</comment>
<evidence type="ECO:0000256" key="3">
    <source>
        <dbReference type="ARBA" id="ARBA00022840"/>
    </source>
</evidence>
<accession>A0A150THJ5</accession>
<feature type="domain" description="ABC transporter" evidence="6">
    <location>
        <begin position="5"/>
        <end position="239"/>
    </location>
</feature>
<keyword evidence="2" id="KW-0547">Nucleotide-binding</keyword>
<evidence type="ECO:0000313" key="8">
    <source>
        <dbReference type="Proteomes" id="UP000075502"/>
    </source>
</evidence>
<dbReference type="PANTHER" id="PTHR42794">
    <property type="entry name" value="HEMIN IMPORT ATP-BINDING PROTEIN HMUV"/>
    <property type="match status" value="1"/>
</dbReference>
<evidence type="ECO:0000256" key="4">
    <source>
        <dbReference type="ARBA" id="ARBA00022967"/>
    </source>
</evidence>
<protein>
    <recommendedName>
        <fullName evidence="6">ABC transporter domain-containing protein</fullName>
    </recommendedName>
</protein>
<evidence type="ECO:0000256" key="5">
    <source>
        <dbReference type="ARBA" id="ARBA00037066"/>
    </source>
</evidence>
<reference evidence="7 8" key="1">
    <citation type="submission" date="2014-02" db="EMBL/GenBank/DDBJ databases">
        <title>The small core and large imbalanced accessory genome model reveals a collaborative survival strategy of Sorangium cellulosum strains in nature.</title>
        <authorList>
            <person name="Han K."/>
            <person name="Peng R."/>
            <person name="Blom J."/>
            <person name="Li Y.-Z."/>
        </authorList>
    </citation>
    <scope>NUCLEOTIDE SEQUENCE [LARGE SCALE GENOMIC DNA]</scope>
    <source>
        <strain evidence="7 8">So0007-03</strain>
    </source>
</reference>
<dbReference type="EMBL" id="JEME01002480">
    <property type="protein sequence ID" value="KYG04149.1"/>
    <property type="molecule type" value="Genomic_DNA"/>
</dbReference>
<dbReference type="PANTHER" id="PTHR42794:SF1">
    <property type="entry name" value="HEMIN IMPORT ATP-BINDING PROTEIN HMUV"/>
    <property type="match status" value="1"/>
</dbReference>
<name>A0A150THJ5_SORCE</name>
<proteinExistence type="predicted"/>
<dbReference type="Gene3D" id="3.40.50.300">
    <property type="entry name" value="P-loop containing nucleotide triphosphate hydrolases"/>
    <property type="match status" value="1"/>
</dbReference>
<dbReference type="PROSITE" id="PS50893">
    <property type="entry name" value="ABC_TRANSPORTER_2"/>
    <property type="match status" value="1"/>
</dbReference>
<evidence type="ECO:0000256" key="2">
    <source>
        <dbReference type="ARBA" id="ARBA00022741"/>
    </source>
</evidence>
<evidence type="ECO:0000256" key="1">
    <source>
        <dbReference type="ARBA" id="ARBA00022448"/>
    </source>
</evidence>
<organism evidence="7 8">
    <name type="scientific">Sorangium cellulosum</name>
    <name type="common">Polyangium cellulosum</name>
    <dbReference type="NCBI Taxonomy" id="56"/>
    <lineage>
        <taxon>Bacteria</taxon>
        <taxon>Pseudomonadati</taxon>
        <taxon>Myxococcota</taxon>
        <taxon>Polyangia</taxon>
        <taxon>Polyangiales</taxon>
        <taxon>Polyangiaceae</taxon>
        <taxon>Sorangium</taxon>
    </lineage>
</organism>
<dbReference type="InterPro" id="IPR017871">
    <property type="entry name" value="ABC_transporter-like_CS"/>
</dbReference>
<sequence>MPEAVGVSGLRVRRGGRVVVDDVSFTAPFGGVLAVLGPNGAGKSSLLKALAGVVPFDGDIRLNGRGARDLRAHERARLAAYVPQQSELRSALTVESVVAQGRYAHHVGRVRASAADEQAVERALRLTDTAPLASRPFPTLSQGERQRALLARAIATEARILLLDEPTSALDVGHALRLYALLQRLAADGYCIVVVLHPLAEALDWTDSAVLIERGRLRQQGATRDVVKPGVVESIYGVRLVPGGALGFRLPMEDEPRCEGATS</sequence>